<comment type="caution">
    <text evidence="1">The sequence shown here is derived from an EMBL/GenBank/DDBJ whole genome shotgun (WGS) entry which is preliminary data.</text>
</comment>
<evidence type="ECO:0000313" key="2">
    <source>
        <dbReference type="Proteomes" id="UP001596524"/>
    </source>
</evidence>
<organism evidence="1 2">
    <name type="scientific">Nocardioides astragali</name>
    <dbReference type="NCBI Taxonomy" id="1776736"/>
    <lineage>
        <taxon>Bacteria</taxon>
        <taxon>Bacillati</taxon>
        <taxon>Actinomycetota</taxon>
        <taxon>Actinomycetes</taxon>
        <taxon>Propionibacteriales</taxon>
        <taxon>Nocardioidaceae</taxon>
        <taxon>Nocardioides</taxon>
    </lineage>
</organism>
<evidence type="ECO:0008006" key="3">
    <source>
        <dbReference type="Google" id="ProtNLM"/>
    </source>
</evidence>
<proteinExistence type="predicted"/>
<evidence type="ECO:0000313" key="1">
    <source>
        <dbReference type="EMBL" id="MFC7363147.1"/>
    </source>
</evidence>
<dbReference type="EMBL" id="JBHTCH010000028">
    <property type="protein sequence ID" value="MFC7363147.1"/>
    <property type="molecule type" value="Genomic_DNA"/>
</dbReference>
<reference evidence="2" key="1">
    <citation type="journal article" date="2019" name="Int. J. Syst. Evol. Microbiol.">
        <title>The Global Catalogue of Microorganisms (GCM) 10K type strain sequencing project: providing services to taxonomists for standard genome sequencing and annotation.</title>
        <authorList>
            <consortium name="The Broad Institute Genomics Platform"/>
            <consortium name="The Broad Institute Genome Sequencing Center for Infectious Disease"/>
            <person name="Wu L."/>
            <person name="Ma J."/>
        </authorList>
    </citation>
    <scope>NUCLEOTIDE SEQUENCE [LARGE SCALE GENOMIC DNA]</scope>
    <source>
        <strain evidence="2">FCH27</strain>
    </source>
</reference>
<accession>A0ABW2NAT6</accession>
<protein>
    <recommendedName>
        <fullName evidence="3">DinB family protein</fullName>
    </recommendedName>
</protein>
<sequence>MPRVDELLPLRGPEASVETYEYPGTAENALRQLDDAYPAWVSGVRALGTAGLAEPQGATSPPEFAAAPVARLVLYTSVELFHHGAEVCLLRDLYRWSLPNLVRESGGC</sequence>
<keyword evidence="2" id="KW-1185">Reference proteome</keyword>
<gene>
    <name evidence="1" type="ORF">ACFQO6_22945</name>
</gene>
<dbReference type="Proteomes" id="UP001596524">
    <property type="component" value="Unassembled WGS sequence"/>
</dbReference>
<name>A0ABW2NAT6_9ACTN</name>